<comment type="caution">
    <text evidence="2">The sequence shown here is derived from an EMBL/GenBank/DDBJ whole genome shotgun (WGS) entry which is preliminary data.</text>
</comment>
<sequence>MFQIEAKPVYKWNYKTLAKWLKYKGYDKKDINILKKDHFNGYIMLTIEVQDLISLGLEPEKAKLILSSLVDLSLKQDGHIEKSFDCEIILPSTPVKSTSSFSFD</sequence>
<dbReference type="AlphaFoldDB" id="A0A6A5BR44"/>
<dbReference type="EMBL" id="VFQX01000034">
    <property type="protein sequence ID" value="KAF0977576.1"/>
    <property type="molecule type" value="Genomic_DNA"/>
</dbReference>
<evidence type="ECO:0000259" key="1">
    <source>
        <dbReference type="PROSITE" id="PS50105"/>
    </source>
</evidence>
<dbReference type="VEuPathDB" id="AmoebaDB:NfTy_070450"/>
<dbReference type="InterPro" id="IPR001660">
    <property type="entry name" value="SAM"/>
</dbReference>
<dbReference type="GeneID" id="68110786"/>
<organism evidence="2 3">
    <name type="scientific">Naegleria fowleri</name>
    <name type="common">Brain eating amoeba</name>
    <dbReference type="NCBI Taxonomy" id="5763"/>
    <lineage>
        <taxon>Eukaryota</taxon>
        <taxon>Discoba</taxon>
        <taxon>Heterolobosea</taxon>
        <taxon>Tetramitia</taxon>
        <taxon>Eutetramitia</taxon>
        <taxon>Vahlkampfiidae</taxon>
        <taxon>Naegleria</taxon>
    </lineage>
</organism>
<dbReference type="VEuPathDB" id="AmoebaDB:FDP41_003568"/>
<keyword evidence="3" id="KW-1185">Reference proteome</keyword>
<dbReference type="SUPFAM" id="SSF47769">
    <property type="entry name" value="SAM/Pointed domain"/>
    <property type="match status" value="1"/>
</dbReference>
<feature type="domain" description="SAM" evidence="1">
    <location>
        <begin position="12"/>
        <end position="57"/>
    </location>
</feature>
<dbReference type="Proteomes" id="UP000444721">
    <property type="component" value="Unassembled WGS sequence"/>
</dbReference>
<dbReference type="PROSITE" id="PS50105">
    <property type="entry name" value="SAM_DOMAIN"/>
    <property type="match status" value="1"/>
</dbReference>
<dbReference type="Gene3D" id="1.10.150.50">
    <property type="entry name" value="Transcription Factor, Ets-1"/>
    <property type="match status" value="1"/>
</dbReference>
<name>A0A6A5BR44_NAEFO</name>
<evidence type="ECO:0000313" key="2">
    <source>
        <dbReference type="EMBL" id="KAF0977576.1"/>
    </source>
</evidence>
<accession>A0A6A5BR44</accession>
<protein>
    <recommendedName>
        <fullName evidence="1">SAM domain-containing protein</fullName>
    </recommendedName>
</protein>
<dbReference type="OrthoDB" id="6123450at2759"/>
<reference evidence="2 3" key="1">
    <citation type="journal article" date="2019" name="Sci. Rep.">
        <title>Nanopore sequencing improves the draft genome of the human pathogenic amoeba Naegleria fowleri.</title>
        <authorList>
            <person name="Liechti N."/>
            <person name="Schurch N."/>
            <person name="Bruggmann R."/>
            <person name="Wittwer M."/>
        </authorList>
    </citation>
    <scope>NUCLEOTIDE SEQUENCE [LARGE SCALE GENOMIC DNA]</scope>
    <source>
        <strain evidence="2 3">ATCC 30894</strain>
    </source>
</reference>
<dbReference type="RefSeq" id="XP_044562289.1">
    <property type="nucleotide sequence ID" value="XM_044706886.1"/>
</dbReference>
<evidence type="ECO:0000313" key="3">
    <source>
        <dbReference type="Proteomes" id="UP000444721"/>
    </source>
</evidence>
<proteinExistence type="predicted"/>
<dbReference type="OMA" id="KPVYKWN"/>
<gene>
    <name evidence="2" type="ORF">FDP41_003568</name>
</gene>
<dbReference type="InterPro" id="IPR013761">
    <property type="entry name" value="SAM/pointed_sf"/>
</dbReference>